<evidence type="ECO:0000256" key="1">
    <source>
        <dbReference type="SAM" id="MobiDB-lite"/>
    </source>
</evidence>
<name>A0A1X7GPD7_9BACL</name>
<feature type="compositionally biased region" description="Low complexity" evidence="1">
    <location>
        <begin position="280"/>
        <end position="289"/>
    </location>
</feature>
<feature type="transmembrane region" description="Helical" evidence="2">
    <location>
        <begin position="251"/>
        <end position="267"/>
    </location>
</feature>
<proteinExistence type="predicted"/>
<evidence type="ECO:0000256" key="3">
    <source>
        <dbReference type="SAM" id="SignalP"/>
    </source>
</evidence>
<evidence type="ECO:0000256" key="2">
    <source>
        <dbReference type="SAM" id="Phobius"/>
    </source>
</evidence>
<reference evidence="4 5" key="1">
    <citation type="submission" date="2017-04" db="EMBL/GenBank/DDBJ databases">
        <authorList>
            <person name="Afonso C.L."/>
            <person name="Miller P.J."/>
            <person name="Scott M.A."/>
            <person name="Spackman E."/>
            <person name="Goraichik I."/>
            <person name="Dimitrov K.M."/>
            <person name="Suarez D.L."/>
            <person name="Swayne D.E."/>
        </authorList>
    </citation>
    <scope>NUCLEOTIDE SEQUENCE [LARGE SCALE GENOMIC DNA]</scope>
    <source>
        <strain evidence="4 5">N3/975</strain>
    </source>
</reference>
<gene>
    <name evidence="4" type="ORF">SAMN05661091_0908</name>
</gene>
<evidence type="ECO:0000313" key="4">
    <source>
        <dbReference type="EMBL" id="SMF72783.1"/>
    </source>
</evidence>
<dbReference type="RefSeq" id="WP_208917952.1">
    <property type="nucleotide sequence ID" value="NZ_LT840184.1"/>
</dbReference>
<keyword evidence="3" id="KW-0732">Signal</keyword>
<sequence>MKRIFSLLIVLMLALPTVAGATGSGITPVEGGDGVKVEIGTVGTLDLGKDFFYLNKEDVKKFSTMQGNILSGQEVAGIGPIEDQDWFVYFDYVDSGHIKNAEKEKIKPDKLLKQIKEGTEAQNEEKAASDHIFVTGWDVEPFYDHSTKNLTWSLLLENAEKKPFVNYEVRLLTREGYISVVLVSDSENRKEAAAILSNEILPKFSAVQGERYEDFDESTDKVAEMGLTGLILGGAGLAVAKKVGLLLLLKKFWYVIVAVIVGVFNWLRKKTRRSKDETQETSSTTQETQGPDHPVS</sequence>
<accession>A0A1X7GPD7</accession>
<protein>
    <submittedName>
        <fullName evidence="4">Uncharacterized membrane-anchored protein</fullName>
    </submittedName>
</protein>
<feature type="chain" id="PRO_5012191675" evidence="3">
    <location>
        <begin position="22"/>
        <end position="296"/>
    </location>
</feature>
<organism evidence="4 5">
    <name type="scientific">Paenibacillus uliginis N3/975</name>
    <dbReference type="NCBI Taxonomy" id="1313296"/>
    <lineage>
        <taxon>Bacteria</taxon>
        <taxon>Bacillati</taxon>
        <taxon>Bacillota</taxon>
        <taxon>Bacilli</taxon>
        <taxon>Bacillales</taxon>
        <taxon>Paenibacillaceae</taxon>
        <taxon>Paenibacillus</taxon>
    </lineage>
</organism>
<dbReference type="AlphaFoldDB" id="A0A1X7GPD7"/>
<dbReference type="STRING" id="1313296.SAMN05661091_0908"/>
<keyword evidence="2" id="KW-1133">Transmembrane helix</keyword>
<keyword evidence="5" id="KW-1185">Reference proteome</keyword>
<keyword evidence="2" id="KW-0472">Membrane</keyword>
<dbReference type="Proteomes" id="UP000192940">
    <property type="component" value="Chromosome I"/>
</dbReference>
<dbReference type="Pfam" id="PF09935">
    <property type="entry name" value="DUF2167"/>
    <property type="match status" value="1"/>
</dbReference>
<dbReference type="EMBL" id="LT840184">
    <property type="protein sequence ID" value="SMF72783.1"/>
    <property type="molecule type" value="Genomic_DNA"/>
</dbReference>
<keyword evidence="2" id="KW-0812">Transmembrane</keyword>
<feature type="region of interest" description="Disordered" evidence="1">
    <location>
        <begin position="272"/>
        <end position="296"/>
    </location>
</feature>
<evidence type="ECO:0000313" key="5">
    <source>
        <dbReference type="Proteomes" id="UP000192940"/>
    </source>
</evidence>
<feature type="signal peptide" evidence="3">
    <location>
        <begin position="1"/>
        <end position="21"/>
    </location>
</feature>
<dbReference type="InterPro" id="IPR018682">
    <property type="entry name" value="DUF2167_membr"/>
</dbReference>